<dbReference type="Proteomes" id="UP000237271">
    <property type="component" value="Unassembled WGS sequence"/>
</dbReference>
<protein>
    <submittedName>
        <fullName evidence="1">Polyprotein</fullName>
    </submittedName>
</protein>
<gene>
    <name evidence="1" type="ORF">PHPALM_2766</name>
</gene>
<name>A0A2P4YP34_9STRA</name>
<feature type="non-terminal residue" evidence="1">
    <location>
        <position position="55"/>
    </location>
</feature>
<accession>A0A2P4YP34</accession>
<comment type="caution">
    <text evidence="1">The sequence shown here is derived from an EMBL/GenBank/DDBJ whole genome shotgun (WGS) entry which is preliminary data.</text>
</comment>
<dbReference type="EMBL" id="NCKW01001374">
    <property type="protein sequence ID" value="POM79540.1"/>
    <property type="molecule type" value="Genomic_DNA"/>
</dbReference>
<sequence length="55" mass="6230">MGQLKYFLGMEIDQDLTAGKVSVRQTKFAKDILEKFSMEKSNPVKTPQDPGLKLE</sequence>
<reference evidence="1 2" key="1">
    <citation type="journal article" date="2017" name="Genome Biol. Evol.">
        <title>Phytophthora megakarya and P. palmivora, closely related causal agents of cacao black pod rot, underwent increases in genome sizes and gene numbers by different mechanisms.</title>
        <authorList>
            <person name="Ali S.S."/>
            <person name="Shao J."/>
            <person name="Lary D.J."/>
            <person name="Kronmiller B."/>
            <person name="Shen D."/>
            <person name="Strem M.D."/>
            <person name="Amoako-Attah I."/>
            <person name="Akrofi A.Y."/>
            <person name="Begoude B.A."/>
            <person name="Ten Hoopen G.M."/>
            <person name="Coulibaly K."/>
            <person name="Kebe B.I."/>
            <person name="Melnick R.L."/>
            <person name="Guiltinan M.J."/>
            <person name="Tyler B.M."/>
            <person name="Meinhardt L.W."/>
            <person name="Bailey B.A."/>
        </authorList>
    </citation>
    <scope>NUCLEOTIDE SEQUENCE [LARGE SCALE GENOMIC DNA]</scope>
    <source>
        <strain evidence="2">sbr112.9</strain>
    </source>
</reference>
<evidence type="ECO:0000313" key="2">
    <source>
        <dbReference type="Proteomes" id="UP000237271"/>
    </source>
</evidence>
<organism evidence="1 2">
    <name type="scientific">Phytophthora palmivora</name>
    <dbReference type="NCBI Taxonomy" id="4796"/>
    <lineage>
        <taxon>Eukaryota</taxon>
        <taxon>Sar</taxon>
        <taxon>Stramenopiles</taxon>
        <taxon>Oomycota</taxon>
        <taxon>Peronosporomycetes</taxon>
        <taxon>Peronosporales</taxon>
        <taxon>Peronosporaceae</taxon>
        <taxon>Phytophthora</taxon>
    </lineage>
</organism>
<proteinExistence type="predicted"/>
<keyword evidence="2" id="KW-1185">Reference proteome</keyword>
<evidence type="ECO:0000313" key="1">
    <source>
        <dbReference type="EMBL" id="POM79540.1"/>
    </source>
</evidence>
<dbReference type="AlphaFoldDB" id="A0A2P4YP34"/>
<dbReference type="OrthoDB" id="430476at2759"/>